<sequence length="111" mass="11583">MLSGVAAVPGTGPEALAVSVYGAGGRRALITKSGSARGEKESAESGDQRCRSCGGDISSAGRRSTEKVPAGRSGEGPRWRRGRWRRHHRKIAQSKRFSSCSTGSAVSTHGT</sequence>
<evidence type="ECO:0000313" key="3">
    <source>
        <dbReference type="Proteomes" id="UP001295444"/>
    </source>
</evidence>
<feature type="compositionally biased region" description="Polar residues" evidence="1">
    <location>
        <begin position="95"/>
        <end position="111"/>
    </location>
</feature>
<feature type="region of interest" description="Disordered" evidence="1">
    <location>
        <begin position="31"/>
        <end position="111"/>
    </location>
</feature>
<name>A0AAD1WS42_PELCU</name>
<organism evidence="2 3">
    <name type="scientific">Pelobates cultripes</name>
    <name type="common">Western spadefoot toad</name>
    <dbReference type="NCBI Taxonomy" id="61616"/>
    <lineage>
        <taxon>Eukaryota</taxon>
        <taxon>Metazoa</taxon>
        <taxon>Chordata</taxon>
        <taxon>Craniata</taxon>
        <taxon>Vertebrata</taxon>
        <taxon>Euteleostomi</taxon>
        <taxon>Amphibia</taxon>
        <taxon>Batrachia</taxon>
        <taxon>Anura</taxon>
        <taxon>Pelobatoidea</taxon>
        <taxon>Pelobatidae</taxon>
        <taxon>Pelobates</taxon>
    </lineage>
</organism>
<gene>
    <name evidence="2" type="ORF">PECUL_23A027903</name>
</gene>
<protein>
    <submittedName>
        <fullName evidence="2">Uncharacterized protein</fullName>
    </submittedName>
</protein>
<dbReference type="AlphaFoldDB" id="A0AAD1WS42"/>
<accession>A0AAD1WS42</accession>
<feature type="compositionally biased region" description="Basic residues" evidence="1">
    <location>
        <begin position="79"/>
        <end position="93"/>
    </location>
</feature>
<evidence type="ECO:0000313" key="2">
    <source>
        <dbReference type="EMBL" id="CAH2319870.1"/>
    </source>
</evidence>
<evidence type="ECO:0000256" key="1">
    <source>
        <dbReference type="SAM" id="MobiDB-lite"/>
    </source>
</evidence>
<dbReference type="Proteomes" id="UP001295444">
    <property type="component" value="Chromosome 10"/>
</dbReference>
<feature type="compositionally biased region" description="Basic and acidic residues" evidence="1">
    <location>
        <begin position="37"/>
        <end position="50"/>
    </location>
</feature>
<reference evidence="2" key="1">
    <citation type="submission" date="2022-03" db="EMBL/GenBank/DDBJ databases">
        <authorList>
            <person name="Alioto T."/>
            <person name="Alioto T."/>
            <person name="Gomez Garrido J."/>
        </authorList>
    </citation>
    <scope>NUCLEOTIDE SEQUENCE</scope>
</reference>
<proteinExistence type="predicted"/>
<dbReference type="EMBL" id="OW240921">
    <property type="protein sequence ID" value="CAH2319870.1"/>
    <property type="molecule type" value="Genomic_DNA"/>
</dbReference>
<keyword evidence="3" id="KW-1185">Reference proteome</keyword>